<accession>A0A086AIL1</accession>
<dbReference type="AlphaFoldDB" id="A0A086AIL1"/>
<reference evidence="1 3" key="1">
    <citation type="submission" date="2014-07" db="EMBL/GenBank/DDBJ databases">
        <title>Genome of Flavobacterium hydatis DSM 2063.</title>
        <authorList>
            <person name="Pipes S.E."/>
            <person name="Stropko S.J."/>
            <person name="Newman J.D."/>
        </authorList>
    </citation>
    <scope>NUCLEOTIDE SEQUENCE [LARGE SCALE GENOMIC DNA]</scope>
    <source>
        <strain evidence="1 3">DSM 2063</strain>
    </source>
</reference>
<dbReference type="Proteomes" id="UP000028712">
    <property type="component" value="Unassembled WGS sequence"/>
</dbReference>
<name>A0A086AIL1_FLAHY</name>
<evidence type="ECO:0000313" key="3">
    <source>
        <dbReference type="Proteomes" id="UP000028712"/>
    </source>
</evidence>
<evidence type="ECO:0000313" key="1">
    <source>
        <dbReference type="EMBL" id="KFF16525.1"/>
    </source>
</evidence>
<protein>
    <submittedName>
        <fullName evidence="1">Uncharacterized protein</fullName>
    </submittedName>
</protein>
<dbReference type="EMBL" id="JPRM01000014">
    <property type="protein sequence ID" value="KFF16525.1"/>
    <property type="molecule type" value="Genomic_DNA"/>
</dbReference>
<dbReference type="eggNOG" id="ENOG502Z9KC">
    <property type="taxonomic scope" value="Bacteria"/>
</dbReference>
<proteinExistence type="predicted"/>
<comment type="caution">
    <text evidence="1">The sequence shown here is derived from an EMBL/GenBank/DDBJ whole genome shotgun (WGS) entry which is preliminary data.</text>
</comment>
<dbReference type="STRING" id="991.IW20_10145"/>
<organism evidence="1 3">
    <name type="scientific">Flavobacterium hydatis</name>
    <name type="common">Cytophaga aquatilis</name>
    <dbReference type="NCBI Taxonomy" id="991"/>
    <lineage>
        <taxon>Bacteria</taxon>
        <taxon>Pseudomonadati</taxon>
        <taxon>Bacteroidota</taxon>
        <taxon>Flavobacteriia</taxon>
        <taxon>Flavobacteriales</taxon>
        <taxon>Flavobacteriaceae</taxon>
        <taxon>Flavobacterium</taxon>
    </lineage>
</organism>
<gene>
    <name evidence="2" type="ORF">B0A62_12270</name>
    <name evidence="1" type="ORF">IW20_10145</name>
</gene>
<dbReference type="Proteomes" id="UP000198424">
    <property type="component" value="Unassembled WGS sequence"/>
</dbReference>
<dbReference type="EMBL" id="MUGY01000012">
    <property type="protein sequence ID" value="OXA93922.1"/>
    <property type="molecule type" value="Genomic_DNA"/>
</dbReference>
<keyword evidence="4" id="KW-1185">Reference proteome</keyword>
<evidence type="ECO:0000313" key="4">
    <source>
        <dbReference type="Proteomes" id="UP000198424"/>
    </source>
</evidence>
<reference evidence="2 4" key="2">
    <citation type="submission" date="2016-11" db="EMBL/GenBank/DDBJ databases">
        <title>Whole genomes of Flavobacteriaceae.</title>
        <authorList>
            <person name="Stine C."/>
            <person name="Li C."/>
            <person name="Tadesse D."/>
        </authorList>
    </citation>
    <scope>NUCLEOTIDE SEQUENCE [LARGE SCALE GENOMIC DNA]</scope>
    <source>
        <strain evidence="2 4">ATCC 29551</strain>
    </source>
</reference>
<sequence>MSRTDLSNWVIHFVHNVNTNNQSIESSFICGDDQYAIPDGFTYDGKPIRITEKYQEDDYGLPDEACAFEVLKKILHDGVIRAGWSFRSGNPTIYGSKAAACFTEMPLYALIDYAKKRNAEGYVEPYGIAFVKHELFEAGARPVIYGLSVPPKEAVAGDPNFGIGLRSLAAECGIGSKEMYRYVYTKLTRNKSVNWMHEREWRWADVAEEFEFFGMPFYALNEQTKFTKVIIIVKTKYESKEILEHLINLLHSRTTNFDREYDLKLISNTYVLAIDELEGLTNDTASVNLDDLPLSRVPKLPKITVSSEMSERVKEAVRAAELICYEVSKQYFEQYGEKDICGNCTIVTSIPNTEITQALIDLEIANSYAKGDYSFYLKTYPTQALTAKEKGYTAAAEYLTKTLGQKFTMESSWD</sequence>
<evidence type="ECO:0000313" key="2">
    <source>
        <dbReference type="EMBL" id="OXA93922.1"/>
    </source>
</evidence>
<dbReference type="OrthoDB" id="1099368at2"/>
<dbReference type="RefSeq" id="WP_035621445.1">
    <property type="nucleotide sequence ID" value="NZ_JBEWQG010000018.1"/>
</dbReference>